<evidence type="ECO:0000256" key="3">
    <source>
        <dbReference type="SAM" id="MobiDB-lite"/>
    </source>
</evidence>
<feature type="domain" description="HTH deoR-type" evidence="4">
    <location>
        <begin position="12"/>
        <end position="67"/>
    </location>
</feature>
<gene>
    <name evidence="5" type="ORF">SAMN05444320_102114</name>
</gene>
<reference evidence="5 6" key="1">
    <citation type="submission" date="2016-11" db="EMBL/GenBank/DDBJ databases">
        <authorList>
            <person name="Jaros S."/>
            <person name="Januszkiewicz K."/>
            <person name="Wedrychowicz H."/>
        </authorList>
    </citation>
    <scope>NUCLEOTIDE SEQUENCE [LARGE SCALE GENOMIC DNA]</scope>
    <source>
        <strain evidence="5 6">DSM 44523</strain>
    </source>
</reference>
<proteinExistence type="predicted"/>
<keyword evidence="5" id="KW-0238">DNA-binding</keyword>
<dbReference type="InterPro" id="IPR057727">
    <property type="entry name" value="WCX_dom"/>
</dbReference>
<sequence>MSVEWDRLGAMRASRLVSTLLLLQSRGRMTAKELAEELEVSVRTVYRDMDSLSAAGVPLYGEPGHDGGYQLLDGYRTQLTGLTAGEAESLFLTALPAVAADLGLGTAVSATQLKLLAALPGELRERAERISERFHLDAPSWYRDGDRTPHLTVVADAVWNQRVIRMRYERWAEPHTVSRTVEPYGLVLKAGHWYLVACHAGTMRTYRVSRVLDVEVGAETFDRAPDFDLVGHWRVYLEQFDARRHNGEATLRLSPRALARLPHFLEPALARSAHETASEPDSAGWTRVTIPVESAEHTLSELLKLGDDVEVLAPTELREQMVRTLRAMLGRYERSSPLSRRGSVPDAPAESVGQEHRGDHHRGESDDHRER</sequence>
<dbReference type="PANTHER" id="PTHR34580:SF1">
    <property type="entry name" value="PROTEIN PAFC"/>
    <property type="match status" value="1"/>
</dbReference>
<dbReference type="InterPro" id="IPR013196">
    <property type="entry name" value="HTH_11"/>
</dbReference>
<protein>
    <submittedName>
        <fullName evidence="5">Predicted DNA-binding transcriptional regulator YafY, contains an HTH and WYL domains</fullName>
    </submittedName>
</protein>
<organism evidence="5 6">
    <name type="scientific">Streptoalloteichus hindustanus</name>
    <dbReference type="NCBI Taxonomy" id="2017"/>
    <lineage>
        <taxon>Bacteria</taxon>
        <taxon>Bacillati</taxon>
        <taxon>Actinomycetota</taxon>
        <taxon>Actinomycetes</taxon>
        <taxon>Pseudonocardiales</taxon>
        <taxon>Pseudonocardiaceae</taxon>
        <taxon>Streptoalloteichus</taxon>
    </lineage>
</organism>
<dbReference type="Proteomes" id="UP000184501">
    <property type="component" value="Unassembled WGS sequence"/>
</dbReference>
<dbReference type="InterPro" id="IPR028349">
    <property type="entry name" value="PafC-like"/>
</dbReference>
<dbReference type="PROSITE" id="PS51000">
    <property type="entry name" value="HTH_DEOR_2"/>
    <property type="match status" value="1"/>
</dbReference>
<dbReference type="PANTHER" id="PTHR34580">
    <property type="match status" value="1"/>
</dbReference>
<dbReference type="InterPro" id="IPR036388">
    <property type="entry name" value="WH-like_DNA-bd_sf"/>
</dbReference>
<dbReference type="InterPro" id="IPR036390">
    <property type="entry name" value="WH_DNA-bd_sf"/>
</dbReference>
<feature type="compositionally biased region" description="Basic and acidic residues" evidence="3">
    <location>
        <begin position="353"/>
        <end position="371"/>
    </location>
</feature>
<dbReference type="AlphaFoldDB" id="A0A1M4XTT0"/>
<keyword evidence="6" id="KW-1185">Reference proteome</keyword>
<feature type="region of interest" description="Disordered" evidence="3">
    <location>
        <begin position="334"/>
        <end position="371"/>
    </location>
</feature>
<dbReference type="SUPFAM" id="SSF46785">
    <property type="entry name" value="Winged helix' DNA-binding domain"/>
    <property type="match status" value="1"/>
</dbReference>
<dbReference type="GO" id="GO:0003700">
    <property type="term" value="F:DNA-binding transcription factor activity"/>
    <property type="evidence" value="ECO:0007669"/>
    <property type="project" value="InterPro"/>
</dbReference>
<dbReference type="InterPro" id="IPR051534">
    <property type="entry name" value="CBASS_pafABC_assoc_protein"/>
</dbReference>
<dbReference type="PIRSF" id="PIRSF016838">
    <property type="entry name" value="PafC"/>
    <property type="match status" value="1"/>
</dbReference>
<evidence type="ECO:0000313" key="6">
    <source>
        <dbReference type="Proteomes" id="UP000184501"/>
    </source>
</evidence>
<dbReference type="GO" id="GO:0003677">
    <property type="term" value="F:DNA binding"/>
    <property type="evidence" value="ECO:0007669"/>
    <property type="project" value="UniProtKB-KW"/>
</dbReference>
<accession>A0A1M4XTT0</accession>
<evidence type="ECO:0000256" key="2">
    <source>
        <dbReference type="ARBA" id="ARBA00023163"/>
    </source>
</evidence>
<keyword evidence="2" id="KW-0804">Transcription</keyword>
<dbReference type="Pfam" id="PF13280">
    <property type="entry name" value="WYL"/>
    <property type="match status" value="1"/>
</dbReference>
<name>A0A1M4XTT0_STRHI</name>
<dbReference type="Pfam" id="PF08279">
    <property type="entry name" value="HTH_11"/>
    <property type="match status" value="1"/>
</dbReference>
<keyword evidence="1" id="KW-0805">Transcription regulation</keyword>
<dbReference type="Pfam" id="PF25583">
    <property type="entry name" value="WCX"/>
    <property type="match status" value="1"/>
</dbReference>
<dbReference type="InterPro" id="IPR026881">
    <property type="entry name" value="WYL_dom"/>
</dbReference>
<evidence type="ECO:0000256" key="1">
    <source>
        <dbReference type="ARBA" id="ARBA00023015"/>
    </source>
</evidence>
<dbReference type="InterPro" id="IPR001034">
    <property type="entry name" value="DeoR_HTH"/>
</dbReference>
<dbReference type="PROSITE" id="PS52050">
    <property type="entry name" value="WYL"/>
    <property type="match status" value="1"/>
</dbReference>
<dbReference type="EMBL" id="FQVN01000002">
    <property type="protein sequence ID" value="SHE96673.1"/>
    <property type="molecule type" value="Genomic_DNA"/>
</dbReference>
<dbReference type="STRING" id="2017.SAMN05444320_102114"/>
<evidence type="ECO:0000313" key="5">
    <source>
        <dbReference type="EMBL" id="SHE96673.1"/>
    </source>
</evidence>
<evidence type="ECO:0000259" key="4">
    <source>
        <dbReference type="PROSITE" id="PS51000"/>
    </source>
</evidence>
<dbReference type="Gene3D" id="1.10.10.10">
    <property type="entry name" value="Winged helix-like DNA-binding domain superfamily/Winged helix DNA-binding domain"/>
    <property type="match status" value="1"/>
</dbReference>